<dbReference type="PANTHER" id="PTHR43413:SF8">
    <property type="entry name" value="HTH-TYPE TRANSCRIPTIONAL REGULATOR PTR1"/>
    <property type="match status" value="1"/>
</dbReference>
<dbReference type="InterPro" id="IPR036388">
    <property type="entry name" value="WH-like_DNA-bd_sf"/>
</dbReference>
<evidence type="ECO:0000256" key="3">
    <source>
        <dbReference type="ARBA" id="ARBA00023163"/>
    </source>
</evidence>
<dbReference type="InterPro" id="IPR019888">
    <property type="entry name" value="Tscrpt_reg_AsnC-like"/>
</dbReference>
<evidence type="ECO:0000313" key="5">
    <source>
        <dbReference type="EMBL" id="RLE54798.1"/>
    </source>
</evidence>
<comment type="caution">
    <text evidence="5">The sequence shown here is derived from an EMBL/GenBank/DDBJ whole genome shotgun (WGS) entry which is preliminary data.</text>
</comment>
<name>A0A497F702_9CREN</name>
<protein>
    <recommendedName>
        <fullName evidence="4">HTH asnC-type domain-containing protein</fullName>
    </recommendedName>
</protein>
<dbReference type="PANTHER" id="PTHR43413">
    <property type="entry name" value="TRANSCRIPTIONAL REGULATOR, ASNC FAMILY"/>
    <property type="match status" value="1"/>
</dbReference>
<evidence type="ECO:0000259" key="4">
    <source>
        <dbReference type="Pfam" id="PF13404"/>
    </source>
</evidence>
<keyword evidence="2" id="KW-0238">DNA-binding</keyword>
<organism evidence="5 6">
    <name type="scientific">Thermoproteota archaeon</name>
    <dbReference type="NCBI Taxonomy" id="2056631"/>
    <lineage>
        <taxon>Archaea</taxon>
        <taxon>Thermoproteota</taxon>
    </lineage>
</organism>
<dbReference type="InterPro" id="IPR000485">
    <property type="entry name" value="AsnC-type_HTH_dom"/>
</dbReference>
<evidence type="ECO:0000256" key="2">
    <source>
        <dbReference type="ARBA" id="ARBA00023125"/>
    </source>
</evidence>
<dbReference type="SMART" id="SM00344">
    <property type="entry name" value="HTH_ASNC"/>
    <property type="match status" value="1"/>
</dbReference>
<reference evidence="5 6" key="1">
    <citation type="submission" date="2018-06" db="EMBL/GenBank/DDBJ databases">
        <title>Extensive metabolic versatility and redundancy in microbially diverse, dynamic hydrothermal sediments.</title>
        <authorList>
            <person name="Dombrowski N."/>
            <person name="Teske A."/>
            <person name="Baker B.J."/>
        </authorList>
    </citation>
    <scope>NUCLEOTIDE SEQUENCE [LARGE SCALE GENOMIC DNA]</scope>
    <source>
        <strain evidence="5">B20_G2</strain>
    </source>
</reference>
<proteinExistence type="predicted"/>
<dbReference type="Gene3D" id="1.10.10.10">
    <property type="entry name" value="Winged helix-like DNA-binding domain superfamily/Winged helix DNA-binding domain"/>
    <property type="match status" value="1"/>
</dbReference>
<dbReference type="InterPro" id="IPR011991">
    <property type="entry name" value="ArsR-like_HTH"/>
</dbReference>
<keyword evidence="3" id="KW-0804">Transcription</keyword>
<evidence type="ECO:0000256" key="1">
    <source>
        <dbReference type="ARBA" id="ARBA00023015"/>
    </source>
</evidence>
<accession>A0A497F702</accession>
<feature type="domain" description="HTH asnC-type" evidence="4">
    <location>
        <begin position="206"/>
        <end position="240"/>
    </location>
</feature>
<dbReference type="GO" id="GO:0043565">
    <property type="term" value="F:sequence-specific DNA binding"/>
    <property type="evidence" value="ECO:0007669"/>
    <property type="project" value="InterPro"/>
</dbReference>
<dbReference type="Pfam" id="PF13404">
    <property type="entry name" value="HTH_AsnC-type"/>
    <property type="match status" value="1"/>
</dbReference>
<gene>
    <name evidence="5" type="ORF">DRJ26_01495</name>
</gene>
<dbReference type="AlphaFoldDB" id="A0A497F702"/>
<sequence>MEWIECPSYRKYVKAIDENCSKIVAALNETKTRNLSLVARETGMPPALVHYYYDKLARRGIIKLKAVLNFQKLGLTPVILVAKLPYQLADEAVEKLKINDYWRTVAKGYTSEEIHCYCLYTIPHGKEKNFENFVEKLVQHKLIENPKLYWNPQRICPKSNFQWFNPNTRKWEFHWNAWIEEVSKLLEAKKKYRIEKEEVSEVPAPLDDTDIFIVKKLEDNAEITFKELAALLGVTPPTIRYHYYKHIVNYGVLAGYEPELHPYPKQLSQKLIVKIKFNSNRTLEAFIKSLENKPFTQQLLLHARDLTLIMKVYIMLDQYADFVKSLAKLAGNGVIAKYTCSVIKQNEIWTKTLPTELYAKGVWKYPHEEYMNKLVKFE</sequence>
<dbReference type="CDD" id="cd00090">
    <property type="entry name" value="HTH_ARSR"/>
    <property type="match status" value="1"/>
</dbReference>
<keyword evidence="1" id="KW-0805">Transcription regulation</keyword>
<dbReference type="Proteomes" id="UP000269499">
    <property type="component" value="Unassembled WGS sequence"/>
</dbReference>
<dbReference type="InterPro" id="IPR050684">
    <property type="entry name" value="HTH-Siroheme_Decarb"/>
</dbReference>
<evidence type="ECO:0000313" key="6">
    <source>
        <dbReference type="Proteomes" id="UP000269499"/>
    </source>
</evidence>
<dbReference type="EMBL" id="QMRA01000016">
    <property type="protein sequence ID" value="RLE54798.1"/>
    <property type="molecule type" value="Genomic_DNA"/>
</dbReference>